<protein>
    <recommendedName>
        <fullName evidence="4">Peptidase S1 domain-containing protein</fullName>
    </recommendedName>
</protein>
<dbReference type="AlphaFoldDB" id="A0A0C3E7A9"/>
<reference evidence="2 3" key="1">
    <citation type="submission" date="2014-04" db="EMBL/GenBank/DDBJ databases">
        <authorList>
            <consortium name="DOE Joint Genome Institute"/>
            <person name="Kuo A."/>
            <person name="Kohler A."/>
            <person name="Nagy L.G."/>
            <person name="Floudas D."/>
            <person name="Copeland A."/>
            <person name="Barry K.W."/>
            <person name="Cichocki N."/>
            <person name="Veneault-Fourrey C."/>
            <person name="LaButti K."/>
            <person name="Lindquist E.A."/>
            <person name="Lipzen A."/>
            <person name="Lundell T."/>
            <person name="Morin E."/>
            <person name="Murat C."/>
            <person name="Sun H."/>
            <person name="Tunlid A."/>
            <person name="Henrissat B."/>
            <person name="Grigoriev I.V."/>
            <person name="Hibbett D.S."/>
            <person name="Martin F."/>
            <person name="Nordberg H.P."/>
            <person name="Cantor M.N."/>
            <person name="Hua S.X."/>
        </authorList>
    </citation>
    <scope>NUCLEOTIDE SEQUENCE [LARGE SCALE GENOMIC DNA]</scope>
    <source>
        <strain evidence="2 3">Foug A</strain>
    </source>
</reference>
<dbReference type="OrthoDB" id="2643354at2759"/>
<evidence type="ECO:0000256" key="1">
    <source>
        <dbReference type="SAM" id="Coils"/>
    </source>
</evidence>
<dbReference type="InterPro" id="IPR009003">
    <property type="entry name" value="Peptidase_S1_PA"/>
</dbReference>
<dbReference type="SUPFAM" id="SSF50494">
    <property type="entry name" value="Trypsin-like serine proteases"/>
    <property type="match status" value="1"/>
</dbReference>
<accession>A0A0C3E7A9</accession>
<dbReference type="InParanoid" id="A0A0C3E7A9"/>
<keyword evidence="1" id="KW-0175">Coiled coil</keyword>
<proteinExistence type="predicted"/>
<dbReference type="EMBL" id="KN822031">
    <property type="protein sequence ID" value="KIM63906.1"/>
    <property type="molecule type" value="Genomic_DNA"/>
</dbReference>
<feature type="coiled-coil region" evidence="1">
    <location>
        <begin position="282"/>
        <end position="309"/>
    </location>
</feature>
<organism evidence="2 3">
    <name type="scientific">Scleroderma citrinum Foug A</name>
    <dbReference type="NCBI Taxonomy" id="1036808"/>
    <lineage>
        <taxon>Eukaryota</taxon>
        <taxon>Fungi</taxon>
        <taxon>Dikarya</taxon>
        <taxon>Basidiomycota</taxon>
        <taxon>Agaricomycotina</taxon>
        <taxon>Agaricomycetes</taxon>
        <taxon>Agaricomycetidae</taxon>
        <taxon>Boletales</taxon>
        <taxon>Sclerodermatineae</taxon>
        <taxon>Sclerodermataceae</taxon>
        <taxon>Scleroderma</taxon>
    </lineage>
</organism>
<dbReference type="Proteomes" id="UP000053989">
    <property type="component" value="Unassembled WGS sequence"/>
</dbReference>
<dbReference type="STRING" id="1036808.A0A0C3E7A9"/>
<name>A0A0C3E7A9_9AGAM</name>
<evidence type="ECO:0000313" key="3">
    <source>
        <dbReference type="Proteomes" id="UP000053989"/>
    </source>
</evidence>
<gene>
    <name evidence="2" type="ORF">SCLCIDRAFT_1213700</name>
</gene>
<evidence type="ECO:0000313" key="2">
    <source>
        <dbReference type="EMBL" id="KIM63906.1"/>
    </source>
</evidence>
<reference evidence="3" key="2">
    <citation type="submission" date="2015-01" db="EMBL/GenBank/DDBJ databases">
        <title>Evolutionary Origins and Diversification of the Mycorrhizal Mutualists.</title>
        <authorList>
            <consortium name="DOE Joint Genome Institute"/>
            <consortium name="Mycorrhizal Genomics Consortium"/>
            <person name="Kohler A."/>
            <person name="Kuo A."/>
            <person name="Nagy L.G."/>
            <person name="Floudas D."/>
            <person name="Copeland A."/>
            <person name="Barry K.W."/>
            <person name="Cichocki N."/>
            <person name="Veneault-Fourrey C."/>
            <person name="LaButti K."/>
            <person name="Lindquist E.A."/>
            <person name="Lipzen A."/>
            <person name="Lundell T."/>
            <person name="Morin E."/>
            <person name="Murat C."/>
            <person name="Riley R."/>
            <person name="Ohm R."/>
            <person name="Sun H."/>
            <person name="Tunlid A."/>
            <person name="Henrissat B."/>
            <person name="Grigoriev I.V."/>
            <person name="Hibbett D.S."/>
            <person name="Martin F."/>
        </authorList>
    </citation>
    <scope>NUCLEOTIDE SEQUENCE [LARGE SCALE GENOMIC DNA]</scope>
    <source>
        <strain evidence="3">Foug A</strain>
    </source>
</reference>
<evidence type="ECO:0008006" key="4">
    <source>
        <dbReference type="Google" id="ProtNLM"/>
    </source>
</evidence>
<keyword evidence="3" id="KW-1185">Reference proteome</keyword>
<sequence>MSTANDSDTLPINLQGHIVPNAPTAPYAPSPIEAKHYYYGLYSKPRLIARSSIDPWVEPRGPEAYLTPKELSPLGFNHPLRKLWEPTVGPDIASYLDAMGVEWSSLDPVRIGYVDDPSPPAILWVGVLPGTLTAEVGVNVAVHCKDILSANGINDVHVELRESEVFCSAKLYKPVPTSCGTIRVIEPFSTALGLPISTEDRPTIGGTGGFFIFDPRYPGKFFLVTARHVVVCINRDDNELVEYTDTSQPRRKVLLFSDPAVEKHLTVIESEIRGREMNIMLLEKRLEAAKQLEAKYAEVEREGVDWQLKGAKRAIEVLQKFLPDATRDWKDRKNRIIGHVVLSPPIAFNVGDDGFTEDWAVIEVDASKIDPSNFVGNVVDLGIDVRVDGFTSWRYPYPPNPLFFDLCGERLHKFVGFIPDEEMWKPDPNTRDHENDPVIMVMKRGHASGLTVGRLNTIRSFTRYYFEGEPSAMSKEVVVLPRDSESGPFSNPGDSGSSVVDGKGRIAGLLTGGAGVSDISDCTYVTSINFLRERMSMHGLRANFFPSFPSAA</sequence>
<dbReference type="HOGENOM" id="CLU_024804_0_0_1"/>